<keyword evidence="6 10" id="KW-1133">Transmembrane helix</keyword>
<reference evidence="11" key="1">
    <citation type="submission" date="2022-11" db="EMBL/GenBank/DDBJ databases">
        <title>Draft genome sequence of Sellimonas catena strain 18CBH55.</title>
        <authorList>
            <person name="Hisatomi A."/>
            <person name="Ohkuma M."/>
            <person name="Sakamoto M."/>
        </authorList>
    </citation>
    <scope>NUCLEOTIDE SEQUENCE</scope>
    <source>
        <strain evidence="11">18CBH55</strain>
    </source>
</reference>
<evidence type="ECO:0000256" key="6">
    <source>
        <dbReference type="ARBA" id="ARBA00022989"/>
    </source>
</evidence>
<keyword evidence="8 9" id="KW-0012">Acyltransferase</keyword>
<comment type="subcellular location">
    <subcellularLocation>
        <location evidence="1">Cell membrane</location>
        <topology evidence="1">Multi-pass membrane protein</topology>
    </subcellularLocation>
</comment>
<feature type="transmembrane region" description="Helical" evidence="10">
    <location>
        <begin position="400"/>
        <end position="420"/>
    </location>
</feature>
<evidence type="ECO:0000256" key="9">
    <source>
        <dbReference type="PIRNR" id="PIRNR016636"/>
    </source>
</evidence>
<reference evidence="11" key="2">
    <citation type="submission" date="2022-11" db="EMBL/GenBank/DDBJ databases">
        <title>Draft genome sequence of Sellimonas catena strain 18CBH55.</title>
        <authorList>
            <person name="Atsushi H."/>
            <person name="Moriya O."/>
            <person name="Mitsuo S."/>
        </authorList>
    </citation>
    <scope>NUCLEOTIDE SEQUENCE</scope>
    <source>
        <strain evidence="11">18CBH55</strain>
    </source>
</reference>
<dbReference type="GO" id="GO:0042121">
    <property type="term" value="P:alginic acid biosynthetic process"/>
    <property type="evidence" value="ECO:0007669"/>
    <property type="project" value="InterPro"/>
</dbReference>
<keyword evidence="7 9" id="KW-0472">Membrane</keyword>
<feature type="transmembrane region" description="Helical" evidence="10">
    <location>
        <begin position="7"/>
        <end position="24"/>
    </location>
</feature>
<keyword evidence="3 9" id="KW-1003">Cell membrane</keyword>
<dbReference type="PIRSF" id="PIRSF500217">
    <property type="entry name" value="AlgI"/>
    <property type="match status" value="1"/>
</dbReference>
<dbReference type="InterPro" id="IPR051085">
    <property type="entry name" value="MB_O-acyltransferase"/>
</dbReference>
<gene>
    <name evidence="11" type="ORF">Selli2_34210</name>
</gene>
<comment type="similarity">
    <text evidence="2 9">Belongs to the membrane-bound acyltransferase family.</text>
</comment>
<dbReference type="Pfam" id="PF03062">
    <property type="entry name" value="MBOAT"/>
    <property type="match status" value="1"/>
</dbReference>
<dbReference type="Proteomes" id="UP001145094">
    <property type="component" value="Unassembled WGS sequence"/>
</dbReference>
<feature type="transmembrane region" description="Helical" evidence="10">
    <location>
        <begin position="432"/>
        <end position="452"/>
    </location>
</feature>
<evidence type="ECO:0000256" key="10">
    <source>
        <dbReference type="SAM" id="Phobius"/>
    </source>
</evidence>
<evidence type="ECO:0000256" key="8">
    <source>
        <dbReference type="ARBA" id="ARBA00023315"/>
    </source>
</evidence>
<dbReference type="InterPro" id="IPR028362">
    <property type="entry name" value="AlgI"/>
</dbReference>
<evidence type="ECO:0000313" key="12">
    <source>
        <dbReference type="Proteomes" id="UP001145094"/>
    </source>
</evidence>
<evidence type="ECO:0000256" key="4">
    <source>
        <dbReference type="ARBA" id="ARBA00022679"/>
    </source>
</evidence>
<dbReference type="GO" id="GO:0016746">
    <property type="term" value="F:acyltransferase activity"/>
    <property type="evidence" value="ECO:0007669"/>
    <property type="project" value="UniProtKB-KW"/>
</dbReference>
<evidence type="ECO:0000256" key="7">
    <source>
        <dbReference type="ARBA" id="ARBA00023136"/>
    </source>
</evidence>
<feature type="transmembrane region" description="Helical" evidence="10">
    <location>
        <begin position="308"/>
        <end position="333"/>
    </location>
</feature>
<dbReference type="AlphaFoldDB" id="A0A9W6CIW0"/>
<keyword evidence="4 9" id="KW-0808">Transferase</keyword>
<feature type="transmembrane region" description="Helical" evidence="10">
    <location>
        <begin position="30"/>
        <end position="53"/>
    </location>
</feature>
<dbReference type="GO" id="GO:0005886">
    <property type="term" value="C:plasma membrane"/>
    <property type="evidence" value="ECO:0007669"/>
    <property type="project" value="UniProtKB-SubCell"/>
</dbReference>
<dbReference type="RefSeq" id="WP_281845944.1">
    <property type="nucleotide sequence ID" value="NZ_BSCH01000032.1"/>
</dbReference>
<dbReference type="InterPro" id="IPR024194">
    <property type="entry name" value="Ac/AlaTfrase_AlgI/DltB"/>
</dbReference>
<evidence type="ECO:0000256" key="1">
    <source>
        <dbReference type="ARBA" id="ARBA00004651"/>
    </source>
</evidence>
<dbReference type="InterPro" id="IPR004299">
    <property type="entry name" value="MBOAT_fam"/>
</dbReference>
<dbReference type="PANTHER" id="PTHR13285:SF23">
    <property type="entry name" value="TEICHOIC ACID D-ALANYLTRANSFERASE"/>
    <property type="match status" value="1"/>
</dbReference>
<feature type="transmembrane region" description="Helical" evidence="10">
    <location>
        <begin position="225"/>
        <end position="243"/>
    </location>
</feature>
<evidence type="ECO:0000313" key="11">
    <source>
        <dbReference type="EMBL" id="GLG91994.1"/>
    </source>
</evidence>
<sequence length="463" mass="52744">MLLNSLNFIFAFLPVVLILFYVVPGKWKNLVLALASIFFYAWGEPVYVVLMLFSAVMHYMLAIDIGRKQKRSRSAVPSLVFVIVMDVFILGFFKYYGFLSGAVNELLGTGFSTSALTLPIGLSFYTFKNLSYVIDVYKKKCEPERDPITFMAYASLFACMSAGPIVRYADIKDDLYAHNVYMSRLGEGARRFILGLAKKVLLADQLSMMITQIQDSGSSMSMVTAWIYLFAYTMQIFFDFSGYSDMAIGVGNMLGFEFKENFDYPYIAKSVTEFWRRWHISLSGWFRDYVYIPLGGNRVSILCHLRNIVIVWCLTGIWHGATWNFPVWGLYYAVILIGEKYVWKNLVSRLPGWAANTYTMLLVMFGWLIFMNTSWDAAAGMFASLLGFGASSLIDVTAGYYLKTGILLFALCVLAARPVLKKLSERFIERYTIATVLVYLVMFLLSIGGLVFNSYQPFLYMQF</sequence>
<evidence type="ECO:0000256" key="2">
    <source>
        <dbReference type="ARBA" id="ARBA00010323"/>
    </source>
</evidence>
<feature type="transmembrane region" description="Helical" evidence="10">
    <location>
        <begin position="74"/>
        <end position="95"/>
    </location>
</feature>
<protein>
    <submittedName>
        <fullName evidence="11">Alginate regulatory protein</fullName>
    </submittedName>
</protein>
<evidence type="ECO:0000256" key="5">
    <source>
        <dbReference type="ARBA" id="ARBA00022692"/>
    </source>
</evidence>
<name>A0A9W6CIW0_9FIRM</name>
<feature type="transmembrane region" description="Helical" evidence="10">
    <location>
        <begin position="148"/>
        <end position="166"/>
    </location>
</feature>
<dbReference type="PIRSF" id="PIRSF016636">
    <property type="entry name" value="AlgI_DltB"/>
    <property type="match status" value="1"/>
</dbReference>
<accession>A0A9W6CIW0</accession>
<feature type="transmembrane region" description="Helical" evidence="10">
    <location>
        <begin position="377"/>
        <end position="394"/>
    </location>
</feature>
<dbReference type="EMBL" id="BSCH01000032">
    <property type="protein sequence ID" value="GLG91994.1"/>
    <property type="molecule type" value="Genomic_DNA"/>
</dbReference>
<comment type="caution">
    <text evidence="11">The sequence shown here is derived from an EMBL/GenBank/DDBJ whole genome shotgun (WGS) entry which is preliminary data.</text>
</comment>
<evidence type="ECO:0000256" key="3">
    <source>
        <dbReference type="ARBA" id="ARBA00022475"/>
    </source>
</evidence>
<proteinExistence type="inferred from homology"/>
<reference evidence="11" key="3">
    <citation type="journal article" date="2023" name="Int. J. Syst. Evol. Microbiol.">
        <title>Sellimonas catena sp. nov., isolated from human faeces.</title>
        <authorList>
            <person name="Hisatomi A."/>
            <person name="Ohkuma M."/>
            <person name="Sakamoto M."/>
        </authorList>
    </citation>
    <scope>NUCLEOTIDE SEQUENCE</scope>
    <source>
        <strain evidence="11">18CBH55</strain>
    </source>
</reference>
<feature type="transmembrane region" description="Helical" evidence="10">
    <location>
        <begin position="107"/>
        <end position="127"/>
    </location>
</feature>
<keyword evidence="5 10" id="KW-0812">Transmembrane</keyword>
<organism evidence="11 12">
    <name type="scientific">Sellimonas catena</name>
    <dbReference type="NCBI Taxonomy" id="2994035"/>
    <lineage>
        <taxon>Bacteria</taxon>
        <taxon>Bacillati</taxon>
        <taxon>Bacillota</taxon>
        <taxon>Clostridia</taxon>
        <taxon>Lachnospirales</taxon>
        <taxon>Lachnospiraceae</taxon>
        <taxon>Sellimonas</taxon>
    </lineage>
</organism>
<feature type="transmembrane region" description="Helical" evidence="10">
    <location>
        <begin position="353"/>
        <end position="370"/>
    </location>
</feature>
<dbReference type="PANTHER" id="PTHR13285">
    <property type="entry name" value="ACYLTRANSFERASE"/>
    <property type="match status" value="1"/>
</dbReference>